<dbReference type="HOGENOM" id="CLU_2573079_0_0_6"/>
<organism evidence="2 3">
    <name type="scientific">Xenorhabdus bovienii str. Intermedium</name>
    <dbReference type="NCBI Taxonomy" id="1379677"/>
    <lineage>
        <taxon>Bacteria</taxon>
        <taxon>Pseudomonadati</taxon>
        <taxon>Pseudomonadota</taxon>
        <taxon>Gammaproteobacteria</taxon>
        <taxon>Enterobacterales</taxon>
        <taxon>Morganellaceae</taxon>
        <taxon>Xenorhabdus</taxon>
    </lineage>
</organism>
<reference evidence="2" key="1">
    <citation type="submission" date="2013-07" db="EMBL/GenBank/DDBJ databases">
        <title>Sub-species coevolution in mutualistic symbiosis.</title>
        <authorList>
            <person name="Murfin K."/>
            <person name="Klassen J."/>
            <person name="Lee M."/>
            <person name="Forst S."/>
            <person name="Stock P."/>
            <person name="Goodrich-Blair H."/>
        </authorList>
    </citation>
    <scope>NUCLEOTIDE SEQUENCE [LARGE SCALE GENOMIC DNA]</scope>
    <source>
        <strain evidence="2">Intermedium</strain>
    </source>
</reference>
<feature type="transmembrane region" description="Helical" evidence="1">
    <location>
        <begin position="28"/>
        <end position="46"/>
    </location>
</feature>
<evidence type="ECO:0000313" key="2">
    <source>
        <dbReference type="EMBL" id="CDH31518.1"/>
    </source>
</evidence>
<evidence type="ECO:0000313" key="3">
    <source>
        <dbReference type="Proteomes" id="UP000028480"/>
    </source>
</evidence>
<evidence type="ECO:0000256" key="1">
    <source>
        <dbReference type="SAM" id="Phobius"/>
    </source>
</evidence>
<dbReference type="Proteomes" id="UP000028480">
    <property type="component" value="Unassembled WGS sequence"/>
</dbReference>
<keyword evidence="1" id="KW-0812">Transmembrane</keyword>
<dbReference type="AlphaFoldDB" id="A0A077QEF3"/>
<accession>A0A077QEF3</accession>
<protein>
    <submittedName>
        <fullName evidence="2">Uncharacterized protein</fullName>
    </submittedName>
</protein>
<keyword evidence="1" id="KW-0472">Membrane</keyword>
<proteinExistence type="predicted"/>
<dbReference type="RefSeq" id="WP_038184520.1">
    <property type="nucleotide sequence ID" value="NZ_CAWLWA010000114.1"/>
</dbReference>
<keyword evidence="1" id="KW-1133">Transmembrane helix</keyword>
<name>A0A077QEF3_XENBV</name>
<gene>
    <name evidence="2" type="ORF">XBI1_1560060</name>
</gene>
<comment type="caution">
    <text evidence="2">The sequence shown here is derived from an EMBL/GenBank/DDBJ whole genome shotgun (WGS) entry which is preliminary data.</text>
</comment>
<sequence>MEPRQISVSTGFFLKMVPLIFVANYYQAWTYIFAISVIAPLALLFGKHTDWAVTKKGDISKKVVFQYGELLFANNSSLNKY</sequence>
<dbReference type="EMBL" id="CBTB010000064">
    <property type="protein sequence ID" value="CDH31518.1"/>
    <property type="molecule type" value="Genomic_DNA"/>
</dbReference>